<dbReference type="AlphaFoldDB" id="A0A1L7XJC0"/>
<protein>
    <submittedName>
        <fullName evidence="2">Uncharacterized protein</fullName>
    </submittedName>
</protein>
<dbReference type="EMBL" id="FJOG01000029">
    <property type="protein sequence ID" value="CZR65142.1"/>
    <property type="molecule type" value="Genomic_DNA"/>
</dbReference>
<evidence type="ECO:0000256" key="1">
    <source>
        <dbReference type="SAM" id="MobiDB-lite"/>
    </source>
</evidence>
<proteinExistence type="predicted"/>
<evidence type="ECO:0000313" key="3">
    <source>
        <dbReference type="Proteomes" id="UP000184330"/>
    </source>
</evidence>
<gene>
    <name evidence="2" type="ORF">PAC_15042</name>
</gene>
<sequence>MDHREETRQELTRKKDRCGHSHLIRLGCGVNNKELCFTGGVDENNEKKLGSSYYCVSCIEKFRGLGMVELIGQIQLQEAQNGPNDAQVYMQIHDRLNANVHRVSDVIKNATSLATIPEHEVLEIQSERDTKPDADKDNMTPLDKNTEAEDGGATKKERKQIDWARCVVGHREYNEAMGFEDMTEDESGEGLESEGMDIGEDEDEMEE</sequence>
<feature type="region of interest" description="Disordered" evidence="1">
    <location>
        <begin position="121"/>
        <end position="161"/>
    </location>
</feature>
<feature type="compositionally biased region" description="Acidic residues" evidence="1">
    <location>
        <begin position="181"/>
        <end position="207"/>
    </location>
</feature>
<evidence type="ECO:0000313" key="2">
    <source>
        <dbReference type="EMBL" id="CZR65142.1"/>
    </source>
</evidence>
<reference evidence="2 3" key="1">
    <citation type="submission" date="2016-03" db="EMBL/GenBank/DDBJ databases">
        <authorList>
            <person name="Ploux O."/>
        </authorList>
    </citation>
    <scope>NUCLEOTIDE SEQUENCE [LARGE SCALE GENOMIC DNA]</scope>
    <source>
        <strain evidence="2 3">UAMH 11012</strain>
    </source>
</reference>
<name>A0A1L7XJC0_9HELO</name>
<dbReference type="Proteomes" id="UP000184330">
    <property type="component" value="Unassembled WGS sequence"/>
</dbReference>
<accession>A0A1L7XJC0</accession>
<keyword evidence="3" id="KW-1185">Reference proteome</keyword>
<organism evidence="2 3">
    <name type="scientific">Phialocephala subalpina</name>
    <dbReference type="NCBI Taxonomy" id="576137"/>
    <lineage>
        <taxon>Eukaryota</taxon>
        <taxon>Fungi</taxon>
        <taxon>Dikarya</taxon>
        <taxon>Ascomycota</taxon>
        <taxon>Pezizomycotina</taxon>
        <taxon>Leotiomycetes</taxon>
        <taxon>Helotiales</taxon>
        <taxon>Mollisiaceae</taxon>
        <taxon>Phialocephala</taxon>
        <taxon>Phialocephala fortinii species complex</taxon>
    </lineage>
</organism>
<feature type="region of interest" description="Disordered" evidence="1">
    <location>
        <begin position="176"/>
        <end position="207"/>
    </location>
</feature>